<dbReference type="AlphaFoldDB" id="A0A553BQQ8"/>
<gene>
    <name evidence="1" type="ORF">FNW11_07490</name>
</gene>
<comment type="caution">
    <text evidence="1">The sequence shown here is derived from an EMBL/GenBank/DDBJ whole genome shotgun (WGS) entry which is preliminary data.</text>
</comment>
<reference evidence="1 2" key="1">
    <citation type="submission" date="2019-07" db="EMBL/GenBank/DDBJ databases">
        <title>Novel species of Flavobacterium.</title>
        <authorList>
            <person name="Liu Q."/>
            <person name="Xin Y.-H."/>
        </authorList>
    </citation>
    <scope>NUCLEOTIDE SEQUENCE [LARGE SCALE GENOMIC DNA]</scope>
    <source>
        <strain evidence="1 2">GSR22</strain>
    </source>
</reference>
<dbReference type="RefSeq" id="WP_144064730.1">
    <property type="nucleotide sequence ID" value="NZ_VJZL01000010.1"/>
</dbReference>
<name>A0A553BQQ8_9FLAO</name>
<proteinExistence type="predicted"/>
<evidence type="ECO:0000313" key="2">
    <source>
        <dbReference type="Proteomes" id="UP000318669"/>
    </source>
</evidence>
<sequence length="71" mass="8431">MSLLKEIIEKRSELEILERQYLEETPPCCNKKCGFWREKQTGNCSWSVLLEDCRDYKYEFENADSEDGSSE</sequence>
<accession>A0A553BQQ8</accession>
<protein>
    <submittedName>
        <fullName evidence="1">Uncharacterized protein</fullName>
    </submittedName>
</protein>
<organism evidence="1 2">
    <name type="scientific">Flavobacterium gawalongense</name>
    <dbReference type="NCBI Taxonomy" id="2594432"/>
    <lineage>
        <taxon>Bacteria</taxon>
        <taxon>Pseudomonadati</taxon>
        <taxon>Bacteroidota</taxon>
        <taxon>Flavobacteriia</taxon>
        <taxon>Flavobacteriales</taxon>
        <taxon>Flavobacteriaceae</taxon>
        <taxon>Flavobacterium</taxon>
    </lineage>
</organism>
<evidence type="ECO:0000313" key="1">
    <source>
        <dbReference type="EMBL" id="TRX10557.1"/>
    </source>
</evidence>
<dbReference type="Proteomes" id="UP000318669">
    <property type="component" value="Unassembled WGS sequence"/>
</dbReference>
<dbReference type="EMBL" id="VJZL01000010">
    <property type="protein sequence ID" value="TRX10557.1"/>
    <property type="molecule type" value="Genomic_DNA"/>
</dbReference>